<name>A0A4Y9SIA6_9BURK</name>
<dbReference type="InterPro" id="IPR033900">
    <property type="entry name" value="Gram_neg_porin_domain"/>
</dbReference>
<evidence type="ECO:0000256" key="9">
    <source>
        <dbReference type="ARBA" id="ARBA00023136"/>
    </source>
</evidence>
<keyword evidence="14" id="KW-1185">Reference proteome</keyword>
<evidence type="ECO:0000256" key="10">
    <source>
        <dbReference type="ARBA" id="ARBA00023237"/>
    </source>
</evidence>
<evidence type="ECO:0000256" key="1">
    <source>
        <dbReference type="ARBA" id="ARBA00004571"/>
    </source>
</evidence>
<comment type="subunit">
    <text evidence="2">Homotrimer.</text>
</comment>
<evidence type="ECO:0000313" key="14">
    <source>
        <dbReference type="Proteomes" id="UP000297729"/>
    </source>
</evidence>
<dbReference type="AlphaFoldDB" id="A0A4Y9SIA6"/>
<evidence type="ECO:0000256" key="3">
    <source>
        <dbReference type="ARBA" id="ARBA00022448"/>
    </source>
</evidence>
<dbReference type="InterPro" id="IPR002299">
    <property type="entry name" value="Porin_Neis"/>
</dbReference>
<dbReference type="GO" id="GO:0009279">
    <property type="term" value="C:cell outer membrane"/>
    <property type="evidence" value="ECO:0007669"/>
    <property type="project" value="UniProtKB-SubCell"/>
</dbReference>
<evidence type="ECO:0000256" key="4">
    <source>
        <dbReference type="ARBA" id="ARBA00022452"/>
    </source>
</evidence>
<evidence type="ECO:0000259" key="12">
    <source>
        <dbReference type="Pfam" id="PF13609"/>
    </source>
</evidence>
<feature type="chain" id="PRO_5021373367" evidence="11">
    <location>
        <begin position="34"/>
        <end position="449"/>
    </location>
</feature>
<evidence type="ECO:0000313" key="13">
    <source>
        <dbReference type="EMBL" id="TFW25251.1"/>
    </source>
</evidence>
<dbReference type="PANTHER" id="PTHR34501">
    <property type="entry name" value="PROTEIN YDDL-RELATED"/>
    <property type="match status" value="1"/>
</dbReference>
<dbReference type="OrthoDB" id="8576858at2"/>
<dbReference type="PANTHER" id="PTHR34501:SF9">
    <property type="entry name" value="MAJOR OUTER MEMBRANE PROTEIN P.IA"/>
    <property type="match status" value="1"/>
</dbReference>
<proteinExistence type="predicted"/>
<keyword evidence="5" id="KW-0812">Transmembrane</keyword>
<dbReference type="SUPFAM" id="SSF56935">
    <property type="entry name" value="Porins"/>
    <property type="match status" value="1"/>
</dbReference>
<protein>
    <submittedName>
        <fullName evidence="13">Porin</fullName>
    </submittedName>
</protein>
<keyword evidence="4" id="KW-1134">Transmembrane beta strand</keyword>
<comment type="caution">
    <text evidence="13">The sequence shown here is derived from an EMBL/GenBank/DDBJ whole genome shotgun (WGS) entry which is preliminary data.</text>
</comment>
<keyword evidence="6 11" id="KW-0732">Signal</keyword>
<evidence type="ECO:0000256" key="7">
    <source>
        <dbReference type="ARBA" id="ARBA00023065"/>
    </source>
</evidence>
<dbReference type="Gene3D" id="2.40.160.10">
    <property type="entry name" value="Porin"/>
    <property type="match status" value="1"/>
</dbReference>
<dbReference type="InterPro" id="IPR023614">
    <property type="entry name" value="Porin_dom_sf"/>
</dbReference>
<evidence type="ECO:0000256" key="6">
    <source>
        <dbReference type="ARBA" id="ARBA00022729"/>
    </source>
</evidence>
<sequence length="449" mass="46946">MTNTTIWETYMKRNAASAACLVTLVLSAVPALAQTSVTIYGTLDVGLDRVDKGQGNVQGTVFGVSGATPVPNNIAAPASVTARVSPSHTRQSNIGFKGVEDLGGGYRGLFVLESGITIDNGGLANDSRLFGRQAYVGLTTPGGEVKIGRQASPMLIGYYLVTPEALGSTDFFGAGLVVNTLQTWQDNQVSYAIKQGPWLGILSYSTNSGVGPGISAARSVATSSTPVATNATGQILGGLSAGAETASGRGKTAGALFAYRSDDLTALAAYHRNNFDNVPIGVVSGTTLVPLFYGERFTSYVGAVKYTIPNLGTTVALAGHNAKFNLRGNTDPEVRTWTATIKHPVGLFDVSAIFLDTRFTNYTRGTDRGVMLGLDYNFSKRTALYSRWGGIKDKRGNTVVSSATPLPLAGGPGSILIPLGTQEVPLFSGAGQNIDARTTMLSLGIRHAF</sequence>
<feature type="domain" description="Porin" evidence="12">
    <location>
        <begin position="23"/>
        <end position="386"/>
    </location>
</feature>
<dbReference type="InterPro" id="IPR050298">
    <property type="entry name" value="Gram-neg_bact_OMP"/>
</dbReference>
<dbReference type="GO" id="GO:0015288">
    <property type="term" value="F:porin activity"/>
    <property type="evidence" value="ECO:0007669"/>
    <property type="project" value="UniProtKB-KW"/>
</dbReference>
<accession>A0A4Y9SIA6</accession>
<dbReference type="EMBL" id="SPVG01000090">
    <property type="protein sequence ID" value="TFW25251.1"/>
    <property type="molecule type" value="Genomic_DNA"/>
</dbReference>
<comment type="subcellular location">
    <subcellularLocation>
        <location evidence="1">Cell outer membrane</location>
        <topology evidence="1">Multi-pass membrane protein</topology>
    </subcellularLocation>
</comment>
<dbReference type="GO" id="GO:0046930">
    <property type="term" value="C:pore complex"/>
    <property type="evidence" value="ECO:0007669"/>
    <property type="project" value="UniProtKB-KW"/>
</dbReference>
<dbReference type="Proteomes" id="UP000297729">
    <property type="component" value="Unassembled WGS sequence"/>
</dbReference>
<gene>
    <name evidence="13" type="ORF">E4L98_09555</name>
</gene>
<dbReference type="GO" id="GO:0006811">
    <property type="term" value="P:monoatomic ion transport"/>
    <property type="evidence" value="ECO:0007669"/>
    <property type="project" value="UniProtKB-KW"/>
</dbReference>
<reference evidence="13 14" key="1">
    <citation type="submission" date="2019-03" db="EMBL/GenBank/DDBJ databases">
        <title>Draft Genome Sequence of Duganella callidus sp. nov., a Novel Duganella Species Isolated from Cultivated Soil.</title>
        <authorList>
            <person name="Raths R."/>
            <person name="Peta V."/>
            <person name="Bucking H."/>
        </authorList>
    </citation>
    <scope>NUCLEOTIDE SEQUENCE [LARGE SCALE GENOMIC DNA]</scope>
    <source>
        <strain evidence="13 14">DN04</strain>
    </source>
</reference>
<dbReference type="PRINTS" id="PR00184">
    <property type="entry name" value="NEISSPPORIN"/>
</dbReference>
<evidence type="ECO:0000256" key="5">
    <source>
        <dbReference type="ARBA" id="ARBA00022692"/>
    </source>
</evidence>
<keyword evidence="8" id="KW-0626">Porin</keyword>
<keyword evidence="7" id="KW-0406">Ion transport</keyword>
<keyword evidence="9" id="KW-0472">Membrane</keyword>
<evidence type="ECO:0000256" key="2">
    <source>
        <dbReference type="ARBA" id="ARBA00011233"/>
    </source>
</evidence>
<feature type="signal peptide" evidence="11">
    <location>
        <begin position="1"/>
        <end position="33"/>
    </location>
</feature>
<keyword evidence="3" id="KW-0813">Transport</keyword>
<organism evidence="13 14">
    <name type="scientific">Duganella callida</name>
    <dbReference type="NCBI Taxonomy" id="2561932"/>
    <lineage>
        <taxon>Bacteria</taxon>
        <taxon>Pseudomonadati</taxon>
        <taxon>Pseudomonadota</taxon>
        <taxon>Betaproteobacteria</taxon>
        <taxon>Burkholderiales</taxon>
        <taxon>Oxalobacteraceae</taxon>
        <taxon>Telluria group</taxon>
        <taxon>Duganella</taxon>
    </lineage>
</organism>
<dbReference type="Pfam" id="PF13609">
    <property type="entry name" value="Porin_4"/>
    <property type="match status" value="1"/>
</dbReference>
<keyword evidence="10" id="KW-0998">Cell outer membrane</keyword>
<dbReference type="CDD" id="cd00342">
    <property type="entry name" value="gram_neg_porins"/>
    <property type="match status" value="1"/>
</dbReference>
<evidence type="ECO:0000256" key="11">
    <source>
        <dbReference type="SAM" id="SignalP"/>
    </source>
</evidence>
<evidence type="ECO:0000256" key="8">
    <source>
        <dbReference type="ARBA" id="ARBA00023114"/>
    </source>
</evidence>